<keyword evidence="4" id="KW-0804">Transcription</keyword>
<dbReference type="EMBL" id="APMP01000003">
    <property type="protein sequence ID" value="ENZ83072.1"/>
    <property type="molecule type" value="Genomic_DNA"/>
</dbReference>
<dbReference type="PROSITE" id="PS50931">
    <property type="entry name" value="HTH_LYSR"/>
    <property type="match status" value="1"/>
</dbReference>
<dbReference type="InterPro" id="IPR036390">
    <property type="entry name" value="WH_DNA-bd_sf"/>
</dbReference>
<dbReference type="PRINTS" id="PR00039">
    <property type="entry name" value="HTHLYSR"/>
</dbReference>
<dbReference type="InterPro" id="IPR000847">
    <property type="entry name" value="LysR_HTH_N"/>
</dbReference>
<evidence type="ECO:0000256" key="1">
    <source>
        <dbReference type="ARBA" id="ARBA00009437"/>
    </source>
</evidence>
<dbReference type="GO" id="GO:0043565">
    <property type="term" value="F:sequence-specific DNA binding"/>
    <property type="evidence" value="ECO:0007669"/>
    <property type="project" value="TreeGrafter"/>
</dbReference>
<evidence type="ECO:0000256" key="2">
    <source>
        <dbReference type="ARBA" id="ARBA00023015"/>
    </source>
</evidence>
<proteinExistence type="inferred from homology"/>
<dbReference type="PANTHER" id="PTHR30537">
    <property type="entry name" value="HTH-TYPE TRANSCRIPTIONAL REGULATOR"/>
    <property type="match status" value="1"/>
</dbReference>
<dbReference type="GO" id="GO:0003700">
    <property type="term" value="F:DNA-binding transcription factor activity"/>
    <property type="evidence" value="ECO:0007669"/>
    <property type="project" value="InterPro"/>
</dbReference>
<dbReference type="GO" id="GO:0006351">
    <property type="term" value="P:DNA-templated transcription"/>
    <property type="evidence" value="ECO:0007669"/>
    <property type="project" value="TreeGrafter"/>
</dbReference>
<keyword evidence="2" id="KW-0805">Transcription regulation</keyword>
<name>R0EPU9_CAUVI</name>
<evidence type="ECO:0000256" key="3">
    <source>
        <dbReference type="ARBA" id="ARBA00023125"/>
    </source>
</evidence>
<gene>
    <name evidence="6" type="ORF">OR37_00846</name>
</gene>
<dbReference type="PANTHER" id="PTHR30537:SF3">
    <property type="entry name" value="TRANSCRIPTIONAL REGULATORY PROTEIN"/>
    <property type="match status" value="1"/>
</dbReference>
<dbReference type="InterPro" id="IPR005119">
    <property type="entry name" value="LysR_subst-bd"/>
</dbReference>
<dbReference type="InterPro" id="IPR058163">
    <property type="entry name" value="LysR-type_TF_proteobact-type"/>
</dbReference>
<protein>
    <submittedName>
        <fullName evidence="6">Transcriptional regulator, LysR family</fullName>
    </submittedName>
</protein>
<evidence type="ECO:0000259" key="5">
    <source>
        <dbReference type="PROSITE" id="PS50931"/>
    </source>
</evidence>
<dbReference type="Pfam" id="PF03466">
    <property type="entry name" value="LysR_substrate"/>
    <property type="match status" value="1"/>
</dbReference>
<dbReference type="InterPro" id="IPR036388">
    <property type="entry name" value="WH-like_DNA-bd_sf"/>
</dbReference>
<dbReference type="RefSeq" id="WP_004616166.1">
    <property type="nucleotide sequence ID" value="NZ_APMP01000003.1"/>
</dbReference>
<feature type="domain" description="HTH lysR-type" evidence="5">
    <location>
        <begin position="15"/>
        <end position="66"/>
    </location>
</feature>
<keyword evidence="7" id="KW-1185">Reference proteome</keyword>
<organism evidence="6 7">
    <name type="scientific">Caulobacter vibrioides OR37</name>
    <dbReference type="NCBI Taxonomy" id="1292034"/>
    <lineage>
        <taxon>Bacteria</taxon>
        <taxon>Pseudomonadati</taxon>
        <taxon>Pseudomonadota</taxon>
        <taxon>Alphaproteobacteria</taxon>
        <taxon>Caulobacterales</taxon>
        <taxon>Caulobacteraceae</taxon>
        <taxon>Caulobacter</taxon>
    </lineage>
</organism>
<dbReference type="Proteomes" id="UP000013063">
    <property type="component" value="Unassembled WGS sequence"/>
</dbReference>
<evidence type="ECO:0000313" key="7">
    <source>
        <dbReference type="Proteomes" id="UP000013063"/>
    </source>
</evidence>
<comment type="similarity">
    <text evidence="1">Belongs to the LysR transcriptional regulatory family.</text>
</comment>
<dbReference type="SUPFAM" id="SSF46785">
    <property type="entry name" value="Winged helix' DNA-binding domain"/>
    <property type="match status" value="1"/>
</dbReference>
<accession>R0EPU9</accession>
<dbReference type="eggNOG" id="COG0583">
    <property type="taxonomic scope" value="Bacteria"/>
</dbReference>
<keyword evidence="3" id="KW-0238">DNA-binding</keyword>
<dbReference type="AlphaFoldDB" id="R0EPU9"/>
<dbReference type="Gene3D" id="3.40.190.290">
    <property type="match status" value="1"/>
</dbReference>
<dbReference type="Pfam" id="PF00126">
    <property type="entry name" value="HTH_1"/>
    <property type="match status" value="1"/>
</dbReference>
<evidence type="ECO:0000256" key="4">
    <source>
        <dbReference type="ARBA" id="ARBA00023163"/>
    </source>
</evidence>
<dbReference type="STRING" id="1292034.OR37_00846"/>
<dbReference type="SUPFAM" id="SSF53850">
    <property type="entry name" value="Periplasmic binding protein-like II"/>
    <property type="match status" value="1"/>
</dbReference>
<evidence type="ECO:0000313" key="6">
    <source>
        <dbReference type="EMBL" id="ENZ83072.1"/>
    </source>
</evidence>
<comment type="caution">
    <text evidence="6">The sequence shown here is derived from an EMBL/GenBank/DDBJ whole genome shotgun (WGS) entry which is preliminary data.</text>
</comment>
<reference evidence="6 7" key="1">
    <citation type="journal article" date="2013" name="Genome Announc.">
        <title>Draft Genome Sequence for Caulobacter sp. Strain OR37, a Bacterium Tolerant to Heavy Metals.</title>
        <authorList>
            <person name="Utturkar S.M."/>
            <person name="Bollmann A."/>
            <person name="Brzoska R.M."/>
            <person name="Klingeman D.M."/>
            <person name="Epstein S.E."/>
            <person name="Palumbo A.V."/>
            <person name="Brown S.D."/>
        </authorList>
    </citation>
    <scope>NUCLEOTIDE SEQUENCE [LARGE SCALE GENOMIC DNA]</scope>
    <source>
        <strain evidence="6 7">OR37</strain>
    </source>
</reference>
<sequence precursor="true">MSNDLSAAVDWERHRAFLAVIDTGSLSAAARALGAAQPTVRRRIEDLEAQLGVALFTRSPSGLTPTSVGTALARHARAMASAAAALARAASAEAEAAAGVVRITASEVVGMEVLPPILAALRQDHPGLIFELALTNRNEDLLRREADIAVRMVRPTQEALVARRVGVITLGMHAHKRVLDAWGRPATLDEARRLPLIGYETDTAGVRTVRAMGLGLKPEDFAFRSDNDLAQLAAIRAGLGLGICQVGLALRDPMLERVLADSFAYDLETFVVAHEDLKDVRRVRLVFDALVEGLTAYARSTNTV</sequence>
<dbReference type="PATRIC" id="fig|1292034.3.peg.840"/>
<dbReference type="OrthoDB" id="9798121at2"/>
<dbReference type="Gene3D" id="1.10.10.10">
    <property type="entry name" value="Winged helix-like DNA-binding domain superfamily/Winged helix DNA-binding domain"/>
    <property type="match status" value="1"/>
</dbReference>